<keyword evidence="8" id="KW-1185">Reference proteome</keyword>
<evidence type="ECO:0000256" key="5">
    <source>
        <dbReference type="ARBA" id="ARBA00023316"/>
    </source>
</evidence>
<keyword evidence="4" id="KW-0325">Glycoprotein</keyword>
<evidence type="ECO:0000256" key="6">
    <source>
        <dbReference type="RuleBase" id="RU367004"/>
    </source>
</evidence>
<dbReference type="GO" id="GO:0008107">
    <property type="term" value="F:galactoside 2-alpha-L-fucosyltransferase activity"/>
    <property type="evidence" value="ECO:0007669"/>
    <property type="project" value="InterPro"/>
</dbReference>
<protein>
    <recommendedName>
        <fullName evidence="6">Fucosyltransferase</fullName>
        <ecNumber evidence="6">2.4.1.-</ecNumber>
    </recommendedName>
</protein>
<dbReference type="GO" id="GO:0032580">
    <property type="term" value="C:Golgi cisterna membrane"/>
    <property type="evidence" value="ECO:0007669"/>
    <property type="project" value="UniProtKB-SubCell"/>
</dbReference>
<keyword evidence="3 6" id="KW-0808">Transferase</keyword>
<evidence type="ECO:0000313" key="7">
    <source>
        <dbReference type="EMBL" id="EFJ26188.1"/>
    </source>
</evidence>
<dbReference type="PANTHER" id="PTHR31889:SF85">
    <property type="entry name" value="FUCOSYLTRANSFERASE"/>
    <property type="match status" value="1"/>
</dbReference>
<dbReference type="Gene3D" id="3.40.50.11340">
    <property type="match status" value="1"/>
</dbReference>
<dbReference type="GO" id="GO:0009969">
    <property type="term" value="P:xyloglucan biosynthetic process"/>
    <property type="evidence" value="ECO:0000318"/>
    <property type="project" value="GO_Central"/>
</dbReference>
<reference evidence="7 8" key="1">
    <citation type="journal article" date="2011" name="Science">
        <title>The Selaginella genome identifies genetic changes associated with the evolution of vascular plants.</title>
        <authorList>
            <person name="Banks J.A."/>
            <person name="Nishiyama T."/>
            <person name="Hasebe M."/>
            <person name="Bowman J.L."/>
            <person name="Gribskov M."/>
            <person name="dePamphilis C."/>
            <person name="Albert V.A."/>
            <person name="Aono N."/>
            <person name="Aoyama T."/>
            <person name="Ambrose B.A."/>
            <person name="Ashton N.W."/>
            <person name="Axtell M.J."/>
            <person name="Barker E."/>
            <person name="Barker M.S."/>
            <person name="Bennetzen J.L."/>
            <person name="Bonawitz N.D."/>
            <person name="Chapple C."/>
            <person name="Cheng C."/>
            <person name="Correa L.G."/>
            <person name="Dacre M."/>
            <person name="DeBarry J."/>
            <person name="Dreyer I."/>
            <person name="Elias M."/>
            <person name="Engstrom E.M."/>
            <person name="Estelle M."/>
            <person name="Feng L."/>
            <person name="Finet C."/>
            <person name="Floyd S.K."/>
            <person name="Frommer W.B."/>
            <person name="Fujita T."/>
            <person name="Gramzow L."/>
            <person name="Gutensohn M."/>
            <person name="Harholt J."/>
            <person name="Hattori M."/>
            <person name="Heyl A."/>
            <person name="Hirai T."/>
            <person name="Hiwatashi Y."/>
            <person name="Ishikawa M."/>
            <person name="Iwata M."/>
            <person name="Karol K.G."/>
            <person name="Koehler B."/>
            <person name="Kolukisaoglu U."/>
            <person name="Kubo M."/>
            <person name="Kurata T."/>
            <person name="Lalonde S."/>
            <person name="Li K."/>
            <person name="Li Y."/>
            <person name="Litt A."/>
            <person name="Lyons E."/>
            <person name="Manning G."/>
            <person name="Maruyama T."/>
            <person name="Michael T.P."/>
            <person name="Mikami K."/>
            <person name="Miyazaki S."/>
            <person name="Morinaga S."/>
            <person name="Murata T."/>
            <person name="Mueller-Roeber B."/>
            <person name="Nelson D.R."/>
            <person name="Obara M."/>
            <person name="Oguri Y."/>
            <person name="Olmstead R.G."/>
            <person name="Onodera N."/>
            <person name="Petersen B.L."/>
            <person name="Pils B."/>
            <person name="Prigge M."/>
            <person name="Rensing S.A."/>
            <person name="Riano-Pachon D.M."/>
            <person name="Roberts A.W."/>
            <person name="Sato Y."/>
            <person name="Scheller H.V."/>
            <person name="Schulz B."/>
            <person name="Schulz C."/>
            <person name="Shakirov E.V."/>
            <person name="Shibagaki N."/>
            <person name="Shinohara N."/>
            <person name="Shippen D.E."/>
            <person name="Soerensen I."/>
            <person name="Sotooka R."/>
            <person name="Sugimoto N."/>
            <person name="Sugita M."/>
            <person name="Sumikawa N."/>
            <person name="Tanurdzic M."/>
            <person name="Theissen G."/>
            <person name="Ulvskov P."/>
            <person name="Wakazuki S."/>
            <person name="Weng J.K."/>
            <person name="Willats W.W."/>
            <person name="Wipf D."/>
            <person name="Wolf P.G."/>
            <person name="Yang L."/>
            <person name="Zimmer A.D."/>
            <person name="Zhu Q."/>
            <person name="Mitros T."/>
            <person name="Hellsten U."/>
            <person name="Loque D."/>
            <person name="Otillar R."/>
            <person name="Salamov A."/>
            <person name="Schmutz J."/>
            <person name="Shapiro H."/>
            <person name="Lindquist E."/>
            <person name="Lucas S."/>
            <person name="Rokhsar D."/>
            <person name="Grigoriev I.V."/>
        </authorList>
    </citation>
    <scope>NUCLEOTIDE SEQUENCE [LARGE SCALE GENOMIC DNA]</scope>
</reference>
<dbReference type="OMA" id="IYVETHE"/>
<dbReference type="eggNOG" id="ENOG502SJWM">
    <property type="taxonomic scope" value="Eukaryota"/>
</dbReference>
<dbReference type="Gene3D" id="3.40.50.11350">
    <property type="match status" value="1"/>
</dbReference>
<dbReference type="EC" id="2.4.1.-" evidence="6"/>
<feature type="transmembrane region" description="Helical" evidence="6">
    <location>
        <begin position="12"/>
        <end position="32"/>
    </location>
</feature>
<keyword evidence="6" id="KW-0333">Golgi apparatus</keyword>
<keyword evidence="2 6" id="KW-0328">Glycosyltransferase</keyword>
<dbReference type="AlphaFoldDB" id="D8RP26"/>
<evidence type="ECO:0000313" key="8">
    <source>
        <dbReference type="Proteomes" id="UP000001514"/>
    </source>
</evidence>
<keyword evidence="6" id="KW-0472">Membrane</keyword>
<evidence type="ECO:0000256" key="1">
    <source>
        <dbReference type="ARBA" id="ARBA00010481"/>
    </source>
</evidence>
<evidence type="ECO:0000256" key="4">
    <source>
        <dbReference type="ARBA" id="ARBA00023180"/>
    </source>
</evidence>
<dbReference type="Gramene" id="EFJ26188">
    <property type="protein sequence ID" value="EFJ26188"/>
    <property type="gene ID" value="SELMODRAFT_451094"/>
</dbReference>
<sequence>MKDINRVLDLGSSKLTVLLSLSGFMILVLLVIEDVDILHWRALWVWKAMPSEQTRISAGSIDPSCVSRSSQHLYRANKVADISPTLLESWKRYGELHRKCAPSNWTEVLEESSHVNSSCKFMIYVETHEGLGNRILSLLSALLYSMITDRVLMIDSRKEVGKILCEPFQGSSWLLPADFPYGEPWFSSLWFPEIVKHAPDLGQAIDKNFSVPIVHLHLAHVQRETDKLFFCNEFQEPLSHVRTLAWSSNQYFVSSFFKVPWMWRKLVTLFPGSRLDIFAQLSSLAIAPANSIWSLVSRFYNSYLSCSKSRVGVQIRTHSRPDLASFDPLVNQIVSRCLTSHHLLPNLSSSSSPSLIEFEKQQQQQHQVDVSVFVASLQGKYYETLRDEFLQNGTASEELVSFHSLSSEGAEWHNLHQASLALAEMWLLSFAHHLATSEFSTFGYISRGLARTRPWMLKIRGTELHPEGDVCYLSQSSEPCTHFPQQPDCSSARNISTEHREWIKRHLGGCQDQRGGLQLLNL</sequence>
<comment type="similarity">
    <text evidence="1 6">Belongs to the glycosyltransferase 37 family.</text>
</comment>
<evidence type="ECO:0000256" key="2">
    <source>
        <dbReference type="ARBA" id="ARBA00022676"/>
    </source>
</evidence>
<dbReference type="GO" id="GO:0071555">
    <property type="term" value="P:cell wall organization"/>
    <property type="evidence" value="ECO:0007669"/>
    <property type="project" value="UniProtKB-UniRule"/>
</dbReference>
<keyword evidence="5 6" id="KW-0961">Cell wall biogenesis/degradation</keyword>
<dbReference type="EMBL" id="GL377585">
    <property type="protein sequence ID" value="EFJ26188.1"/>
    <property type="molecule type" value="Genomic_DNA"/>
</dbReference>
<dbReference type="KEGG" id="smo:SELMODRAFT_451094"/>
<dbReference type="InterPro" id="IPR004938">
    <property type="entry name" value="XG_FTase"/>
</dbReference>
<dbReference type="HOGENOM" id="CLU_001992_2_2_1"/>
<dbReference type="InParanoid" id="D8RP26"/>
<organism evidence="8">
    <name type="scientific">Selaginella moellendorffii</name>
    <name type="common">Spikemoss</name>
    <dbReference type="NCBI Taxonomy" id="88036"/>
    <lineage>
        <taxon>Eukaryota</taxon>
        <taxon>Viridiplantae</taxon>
        <taxon>Streptophyta</taxon>
        <taxon>Embryophyta</taxon>
        <taxon>Tracheophyta</taxon>
        <taxon>Lycopodiopsida</taxon>
        <taxon>Selaginellales</taxon>
        <taxon>Selaginellaceae</taxon>
        <taxon>Selaginella</taxon>
    </lineage>
</organism>
<accession>D8RP26</accession>
<evidence type="ECO:0000256" key="3">
    <source>
        <dbReference type="ARBA" id="ARBA00022679"/>
    </source>
</evidence>
<gene>
    <name evidence="7" type="primary">GT37A2</name>
    <name evidence="7" type="ORF">SELMODRAFT_451094</name>
</gene>
<proteinExistence type="inferred from homology"/>
<keyword evidence="6" id="KW-1133">Transmembrane helix</keyword>
<dbReference type="GO" id="GO:0042546">
    <property type="term" value="P:cell wall biogenesis"/>
    <property type="evidence" value="ECO:0007669"/>
    <property type="project" value="InterPro"/>
</dbReference>
<dbReference type="Proteomes" id="UP000001514">
    <property type="component" value="Unassembled WGS sequence"/>
</dbReference>
<keyword evidence="6" id="KW-0812">Transmembrane</keyword>
<comment type="subcellular location">
    <subcellularLocation>
        <location evidence="6">Golgi apparatus</location>
        <location evidence="6">Golgi stack membrane</location>
        <topology evidence="6">Single-pass type II membrane protein</topology>
    </subcellularLocation>
</comment>
<name>D8RP26_SELML</name>
<dbReference type="PANTHER" id="PTHR31889">
    <property type="entry name" value="FUCOSYLTRANSFERASE 2-RELATED"/>
    <property type="match status" value="1"/>
</dbReference>
<comment type="function">
    <text evidence="6">May be involved in cell wall biosynthesis.</text>
</comment>
<dbReference type="Pfam" id="PF03254">
    <property type="entry name" value="XG_FTase"/>
    <property type="match status" value="1"/>
</dbReference>